<organism evidence="1 2">
    <name type="scientific">Mesorhizobium temperatum</name>
    <dbReference type="NCBI Taxonomy" id="241416"/>
    <lineage>
        <taxon>Bacteria</taxon>
        <taxon>Pseudomonadati</taxon>
        <taxon>Pseudomonadota</taxon>
        <taxon>Alphaproteobacteria</taxon>
        <taxon>Hyphomicrobiales</taxon>
        <taxon>Phyllobacteriaceae</taxon>
        <taxon>Mesorhizobium</taxon>
    </lineage>
</organism>
<dbReference type="RefSeq" id="WP_095492079.1">
    <property type="nucleotide sequence ID" value="NZ_NPKJ01000027.1"/>
</dbReference>
<dbReference type="AlphaFoldDB" id="A0A271LQS3"/>
<sequence length="95" mass="10826">MNAPTHNLASLFEAYDAAYAAWLAELYRDIDPAKEDELDTVFSALRDQIFKYRPASIEELADKAAFLSTRWDQAEGMNRNRIRQLFISLGAPLTD</sequence>
<accession>A0A271LQS3</accession>
<name>A0A271LQS3_9HYPH</name>
<evidence type="ECO:0000313" key="2">
    <source>
        <dbReference type="Proteomes" id="UP000216442"/>
    </source>
</evidence>
<dbReference type="EMBL" id="NPKJ01000027">
    <property type="protein sequence ID" value="PAQ10522.1"/>
    <property type="molecule type" value="Genomic_DNA"/>
</dbReference>
<evidence type="ECO:0000313" key="1">
    <source>
        <dbReference type="EMBL" id="PAQ10522.1"/>
    </source>
</evidence>
<reference evidence="1 2" key="1">
    <citation type="submission" date="2017-08" db="EMBL/GenBank/DDBJ databases">
        <title>Mesorhizobium wenxinae sp. nov., a novel rhizobial species isolated from root nodules of chickpea (Cicer arietinum L.).</title>
        <authorList>
            <person name="Zhang J."/>
        </authorList>
    </citation>
    <scope>NUCLEOTIDE SEQUENCE [LARGE SCALE GENOMIC DNA]</scope>
    <source>
        <strain evidence="1 2">SDW018</strain>
    </source>
</reference>
<dbReference type="Proteomes" id="UP000216442">
    <property type="component" value="Unassembled WGS sequence"/>
</dbReference>
<protein>
    <submittedName>
        <fullName evidence="1">Uncharacterized protein</fullName>
    </submittedName>
</protein>
<keyword evidence="2" id="KW-1185">Reference proteome</keyword>
<gene>
    <name evidence="1" type="ORF">CIT26_07965</name>
</gene>
<comment type="caution">
    <text evidence="1">The sequence shown here is derived from an EMBL/GenBank/DDBJ whole genome shotgun (WGS) entry which is preliminary data.</text>
</comment>
<proteinExistence type="predicted"/>